<proteinExistence type="predicted"/>
<organism evidence="1 2">
    <name type="scientific">Arcobacter cloacae</name>
    <dbReference type="NCBI Taxonomy" id="1054034"/>
    <lineage>
        <taxon>Bacteria</taxon>
        <taxon>Pseudomonadati</taxon>
        <taxon>Campylobacterota</taxon>
        <taxon>Epsilonproteobacteria</taxon>
        <taxon>Campylobacterales</taxon>
        <taxon>Arcobacteraceae</taxon>
        <taxon>Arcobacter</taxon>
    </lineage>
</organism>
<gene>
    <name evidence="1" type="ORF">CP963_05575</name>
</gene>
<dbReference type="InterPro" id="IPR036388">
    <property type="entry name" value="WH-like_DNA-bd_sf"/>
</dbReference>
<dbReference type="Proteomes" id="UP000290378">
    <property type="component" value="Unassembled WGS sequence"/>
</dbReference>
<protein>
    <submittedName>
        <fullName evidence="1">Uncharacterized protein</fullName>
    </submittedName>
</protein>
<dbReference type="EMBL" id="NXII01000005">
    <property type="protein sequence ID" value="RXI42030.1"/>
    <property type="molecule type" value="Genomic_DNA"/>
</dbReference>
<name>A0A6M8NFU6_9BACT</name>
<dbReference type="SUPFAM" id="SSF46785">
    <property type="entry name" value="Winged helix' DNA-binding domain"/>
    <property type="match status" value="1"/>
</dbReference>
<dbReference type="RefSeq" id="WP_129013249.1">
    <property type="nucleotide sequence ID" value="NZ_CBCSEI010000005.1"/>
</dbReference>
<keyword evidence="2" id="KW-1185">Reference proteome</keyword>
<dbReference type="AlphaFoldDB" id="A0A6M8NFU6"/>
<evidence type="ECO:0000313" key="1">
    <source>
        <dbReference type="EMBL" id="RXI42030.1"/>
    </source>
</evidence>
<evidence type="ECO:0000313" key="2">
    <source>
        <dbReference type="Proteomes" id="UP000290378"/>
    </source>
</evidence>
<dbReference type="InterPro" id="IPR036390">
    <property type="entry name" value="WH_DNA-bd_sf"/>
</dbReference>
<dbReference type="Pfam" id="PF13412">
    <property type="entry name" value="HTH_24"/>
    <property type="match status" value="1"/>
</dbReference>
<reference evidence="1 2" key="1">
    <citation type="submission" date="2017-09" db="EMBL/GenBank/DDBJ databases">
        <title>Genomics of the genus Arcobacter.</title>
        <authorList>
            <person name="Perez-Cataluna A."/>
            <person name="Figueras M.J."/>
            <person name="Salas-Masso N."/>
        </authorList>
    </citation>
    <scope>NUCLEOTIDE SEQUENCE [LARGE SCALE GENOMIC DNA]</scope>
    <source>
        <strain evidence="1 2">CECT 7834</strain>
    </source>
</reference>
<sequence length="139" mass="16130">MSLCFLSLETSKIFNNLILENLENNGFDGLSESLIVLFPYINENSNITSSQLAQKVGYTRQAMHKNIKKLEELGYIKLLSQNQKEKIICFTNRGEKLIVEANKFISSIEKSLENIFGKDEFEKHIKIQFKIFNYLTELK</sequence>
<accession>A0A6M8NFU6</accession>
<dbReference type="Gene3D" id="1.10.10.10">
    <property type="entry name" value="Winged helix-like DNA-binding domain superfamily/Winged helix DNA-binding domain"/>
    <property type="match status" value="1"/>
</dbReference>
<comment type="caution">
    <text evidence="1">The sequence shown here is derived from an EMBL/GenBank/DDBJ whole genome shotgun (WGS) entry which is preliminary data.</text>
</comment>